<keyword evidence="3" id="KW-0804">Transcription</keyword>
<dbReference type="PROSITE" id="PS00894">
    <property type="entry name" value="HTH_DEOR_1"/>
    <property type="match status" value="1"/>
</dbReference>
<feature type="domain" description="HTH deoR-type" evidence="4">
    <location>
        <begin position="3"/>
        <end position="58"/>
    </location>
</feature>
<dbReference type="RefSeq" id="WP_179480457.1">
    <property type="nucleotide sequence ID" value="NZ_JACCFW010000001.1"/>
</dbReference>
<evidence type="ECO:0000313" key="6">
    <source>
        <dbReference type="Proteomes" id="UP000571817"/>
    </source>
</evidence>
<dbReference type="Pfam" id="PF00455">
    <property type="entry name" value="DeoRC"/>
    <property type="match status" value="1"/>
</dbReference>
<dbReference type="InterPro" id="IPR037171">
    <property type="entry name" value="NagB/RpiA_transferase-like"/>
</dbReference>
<dbReference type="PANTHER" id="PTHR30363:SF44">
    <property type="entry name" value="AGA OPERON TRANSCRIPTIONAL REPRESSOR-RELATED"/>
    <property type="match status" value="1"/>
</dbReference>
<dbReference type="SUPFAM" id="SSF46785">
    <property type="entry name" value="Winged helix' DNA-binding domain"/>
    <property type="match status" value="1"/>
</dbReference>
<evidence type="ECO:0000313" key="5">
    <source>
        <dbReference type="EMBL" id="NYJ74517.1"/>
    </source>
</evidence>
<dbReference type="SMART" id="SM01134">
    <property type="entry name" value="DeoRC"/>
    <property type="match status" value="1"/>
</dbReference>
<dbReference type="GO" id="GO:0003677">
    <property type="term" value="F:DNA binding"/>
    <property type="evidence" value="ECO:0007669"/>
    <property type="project" value="UniProtKB-KW"/>
</dbReference>
<dbReference type="Proteomes" id="UP000571817">
    <property type="component" value="Unassembled WGS sequence"/>
</dbReference>
<evidence type="ECO:0000256" key="3">
    <source>
        <dbReference type="ARBA" id="ARBA00023163"/>
    </source>
</evidence>
<dbReference type="GO" id="GO:0003700">
    <property type="term" value="F:DNA-binding transcription factor activity"/>
    <property type="evidence" value="ECO:0007669"/>
    <property type="project" value="InterPro"/>
</dbReference>
<keyword evidence="6" id="KW-1185">Reference proteome</keyword>
<dbReference type="Gene3D" id="3.40.50.1360">
    <property type="match status" value="1"/>
</dbReference>
<dbReference type="InterPro" id="IPR018356">
    <property type="entry name" value="Tscrpt_reg_HTH_DeoR_CS"/>
</dbReference>
<comment type="caution">
    <text evidence="5">The sequence shown here is derived from an EMBL/GenBank/DDBJ whole genome shotgun (WGS) entry which is preliminary data.</text>
</comment>
<dbReference type="InterPro" id="IPR036388">
    <property type="entry name" value="WH-like_DNA-bd_sf"/>
</dbReference>
<evidence type="ECO:0000256" key="1">
    <source>
        <dbReference type="ARBA" id="ARBA00023015"/>
    </source>
</evidence>
<dbReference type="PROSITE" id="PS51000">
    <property type="entry name" value="HTH_DEOR_2"/>
    <property type="match status" value="1"/>
</dbReference>
<sequence length="267" mass="27932">MLARERQERILSRVRADGSARVAQLTAQFGVSEMTIRRDLDQLDSEGLVDKVHGGATMPRQAVTDEPGFSRKSQLKMAEKKAIAREAAALIRPGWAVGFGGGTTAWQVAQELGAGAVTGLTIVTNSIQVATAIDPEGAGPNVILTGGLRTPSDALVGPVALNTMRSLHLDALVLGAHGFDPGRGLTTPNLMESEINRAMIDGANRLIVVADSSKWGVGGLATFARFDEIDILVTDTGLPRDARTALEGAIGAIHLVDVQGGTADEGH</sequence>
<keyword evidence="2" id="KW-0238">DNA-binding</keyword>
<proteinExistence type="predicted"/>
<dbReference type="SUPFAM" id="SSF100950">
    <property type="entry name" value="NagB/RpiA/CoA transferase-like"/>
    <property type="match status" value="1"/>
</dbReference>
<dbReference type="InterPro" id="IPR036390">
    <property type="entry name" value="WH_DNA-bd_sf"/>
</dbReference>
<reference evidence="5 6" key="1">
    <citation type="submission" date="2020-07" db="EMBL/GenBank/DDBJ databases">
        <title>Sequencing the genomes of 1000 actinobacteria strains.</title>
        <authorList>
            <person name="Klenk H.-P."/>
        </authorList>
    </citation>
    <scope>NUCLEOTIDE SEQUENCE [LARGE SCALE GENOMIC DNA]</scope>
    <source>
        <strain evidence="5 6">DSM 29531</strain>
    </source>
</reference>
<organism evidence="5 6">
    <name type="scientific">Allobranchiibius huperziae</name>
    <dbReference type="NCBI Taxonomy" id="1874116"/>
    <lineage>
        <taxon>Bacteria</taxon>
        <taxon>Bacillati</taxon>
        <taxon>Actinomycetota</taxon>
        <taxon>Actinomycetes</taxon>
        <taxon>Micrococcales</taxon>
        <taxon>Dermacoccaceae</taxon>
        <taxon>Allobranchiibius</taxon>
    </lineage>
</organism>
<dbReference type="SMART" id="SM00420">
    <property type="entry name" value="HTH_DEOR"/>
    <property type="match status" value="1"/>
</dbReference>
<dbReference type="PRINTS" id="PR00037">
    <property type="entry name" value="HTHLACR"/>
</dbReference>
<dbReference type="EMBL" id="JACCFW010000001">
    <property type="protein sequence ID" value="NYJ74517.1"/>
    <property type="molecule type" value="Genomic_DNA"/>
</dbReference>
<dbReference type="Gene3D" id="1.10.10.10">
    <property type="entry name" value="Winged helix-like DNA-binding domain superfamily/Winged helix DNA-binding domain"/>
    <property type="match status" value="1"/>
</dbReference>
<dbReference type="InterPro" id="IPR014036">
    <property type="entry name" value="DeoR-like_C"/>
</dbReference>
<protein>
    <submittedName>
        <fullName evidence="5">DeoR/GlpR family transcriptional regulator of sugar metabolism</fullName>
    </submittedName>
</protein>
<dbReference type="InterPro" id="IPR050313">
    <property type="entry name" value="Carb_Metab_HTH_regulators"/>
</dbReference>
<evidence type="ECO:0000256" key="2">
    <source>
        <dbReference type="ARBA" id="ARBA00023125"/>
    </source>
</evidence>
<evidence type="ECO:0000259" key="4">
    <source>
        <dbReference type="PROSITE" id="PS51000"/>
    </source>
</evidence>
<dbReference type="AlphaFoldDB" id="A0A853DD52"/>
<gene>
    <name evidence="5" type="ORF">HNR15_001480</name>
</gene>
<dbReference type="PANTHER" id="PTHR30363">
    <property type="entry name" value="HTH-TYPE TRANSCRIPTIONAL REGULATOR SRLR-RELATED"/>
    <property type="match status" value="1"/>
</dbReference>
<accession>A0A853DD52</accession>
<dbReference type="Pfam" id="PF08220">
    <property type="entry name" value="HTH_DeoR"/>
    <property type="match status" value="1"/>
</dbReference>
<name>A0A853DD52_9MICO</name>
<keyword evidence="1" id="KW-0805">Transcription regulation</keyword>
<dbReference type="InterPro" id="IPR001034">
    <property type="entry name" value="DeoR_HTH"/>
</dbReference>